<evidence type="ECO:0000313" key="2">
    <source>
        <dbReference type="Proteomes" id="UP001212997"/>
    </source>
</evidence>
<organism evidence="1 2">
    <name type="scientific">Meripilus lineatus</name>
    <dbReference type="NCBI Taxonomy" id="2056292"/>
    <lineage>
        <taxon>Eukaryota</taxon>
        <taxon>Fungi</taxon>
        <taxon>Dikarya</taxon>
        <taxon>Basidiomycota</taxon>
        <taxon>Agaricomycotina</taxon>
        <taxon>Agaricomycetes</taxon>
        <taxon>Polyporales</taxon>
        <taxon>Meripilaceae</taxon>
        <taxon>Meripilus</taxon>
    </lineage>
</organism>
<sequence length="306" mass="34397">MEAILANLPNLSRLFLGGISLTFPNTSGTKNPCPRSLQYLSISHVDIFGRLSSVLNCFARVENLELVHVLAGRTRKPATEGEEKEDGVHDALVGPTMPPRCLGIRCLTLRLERQLYNHPIDEGMELASLTELNFLFSEEPAHCPIGVIINNINHVLRLAPGLKHLKLCLNAFAYSPVLKAPKLEEWKELDFASVTSLETLSITFTLHIGSDGDRAIWSDIVLKFAYGHDSGEVSRLNSLDWESLRRSLSRFSELKAVRFAIRLDDTMALRCEGTGGLFERMKREVIEWQLEDLHLQGKLQVELKVR</sequence>
<dbReference type="Proteomes" id="UP001212997">
    <property type="component" value="Unassembled WGS sequence"/>
</dbReference>
<dbReference type="EMBL" id="JANAWD010000439">
    <property type="protein sequence ID" value="KAJ3479438.1"/>
    <property type="molecule type" value="Genomic_DNA"/>
</dbReference>
<accession>A0AAD5UW82</accession>
<keyword evidence="2" id="KW-1185">Reference proteome</keyword>
<proteinExistence type="predicted"/>
<dbReference type="SUPFAM" id="SSF52047">
    <property type="entry name" value="RNI-like"/>
    <property type="match status" value="1"/>
</dbReference>
<dbReference type="AlphaFoldDB" id="A0AAD5UW82"/>
<protein>
    <submittedName>
        <fullName evidence="1">Uncharacterized protein</fullName>
    </submittedName>
</protein>
<gene>
    <name evidence="1" type="ORF">NLI96_g9063</name>
</gene>
<name>A0AAD5UW82_9APHY</name>
<comment type="caution">
    <text evidence="1">The sequence shown here is derived from an EMBL/GenBank/DDBJ whole genome shotgun (WGS) entry which is preliminary data.</text>
</comment>
<reference evidence="1" key="1">
    <citation type="submission" date="2022-07" db="EMBL/GenBank/DDBJ databases">
        <title>Genome Sequence of Physisporinus lineatus.</title>
        <authorList>
            <person name="Buettner E."/>
        </authorList>
    </citation>
    <scope>NUCLEOTIDE SEQUENCE</scope>
    <source>
        <strain evidence="1">VT162</strain>
    </source>
</reference>
<evidence type="ECO:0000313" key="1">
    <source>
        <dbReference type="EMBL" id="KAJ3479438.1"/>
    </source>
</evidence>